<dbReference type="Pfam" id="PF00593">
    <property type="entry name" value="TonB_dep_Rec_b-barrel"/>
    <property type="match status" value="1"/>
</dbReference>
<dbReference type="CDD" id="cd01347">
    <property type="entry name" value="ligand_gated_channel"/>
    <property type="match status" value="1"/>
</dbReference>
<dbReference type="InterPro" id="IPR039426">
    <property type="entry name" value="TonB-dep_rcpt-like"/>
</dbReference>
<keyword evidence="17" id="KW-1185">Reference proteome</keyword>
<evidence type="ECO:0000259" key="14">
    <source>
        <dbReference type="Pfam" id="PF00593"/>
    </source>
</evidence>
<evidence type="ECO:0000256" key="10">
    <source>
        <dbReference type="ARBA" id="ARBA00023237"/>
    </source>
</evidence>
<dbReference type="InterPro" id="IPR000531">
    <property type="entry name" value="Beta-barrel_TonB"/>
</dbReference>
<evidence type="ECO:0000256" key="5">
    <source>
        <dbReference type="ARBA" id="ARBA00022692"/>
    </source>
</evidence>
<keyword evidence="9 11" id="KW-0472">Membrane</keyword>
<feature type="chain" id="PRO_5024849895" evidence="13">
    <location>
        <begin position="25"/>
        <end position="773"/>
    </location>
</feature>
<dbReference type="PANTHER" id="PTHR32552:SF81">
    <property type="entry name" value="TONB-DEPENDENT OUTER MEMBRANE RECEPTOR"/>
    <property type="match status" value="1"/>
</dbReference>
<comment type="similarity">
    <text evidence="11 12">Belongs to the TonB-dependent receptor family.</text>
</comment>
<feature type="domain" description="TonB-dependent receptor-like beta-barrel" evidence="14">
    <location>
        <begin position="256"/>
        <end position="717"/>
    </location>
</feature>
<evidence type="ECO:0000256" key="7">
    <source>
        <dbReference type="ARBA" id="ARBA00023065"/>
    </source>
</evidence>
<feature type="domain" description="TonB-dependent receptor plug" evidence="15">
    <location>
        <begin position="56"/>
        <end position="165"/>
    </location>
</feature>
<name>A0A5S9PV36_9GAMM</name>
<keyword evidence="2 11" id="KW-0813">Transport</keyword>
<evidence type="ECO:0000256" key="1">
    <source>
        <dbReference type="ARBA" id="ARBA00004571"/>
    </source>
</evidence>
<dbReference type="GO" id="GO:0006826">
    <property type="term" value="P:iron ion transport"/>
    <property type="evidence" value="ECO:0007669"/>
    <property type="project" value="UniProtKB-KW"/>
</dbReference>
<comment type="subcellular location">
    <subcellularLocation>
        <location evidence="1 11">Cell outer membrane</location>
        <topology evidence="1 11">Multi-pass membrane protein</topology>
    </subcellularLocation>
</comment>
<keyword evidence="5 11" id="KW-0812">Transmembrane</keyword>
<keyword evidence="7" id="KW-0406">Ion transport</keyword>
<dbReference type="InterPro" id="IPR012910">
    <property type="entry name" value="Plug_dom"/>
</dbReference>
<keyword evidence="8 12" id="KW-0798">TonB box</keyword>
<keyword evidence="4" id="KW-0410">Iron transport</keyword>
<keyword evidence="10 11" id="KW-0998">Cell outer membrane</keyword>
<evidence type="ECO:0000259" key="15">
    <source>
        <dbReference type="Pfam" id="PF07715"/>
    </source>
</evidence>
<proteinExistence type="inferred from homology"/>
<evidence type="ECO:0000256" key="2">
    <source>
        <dbReference type="ARBA" id="ARBA00022448"/>
    </source>
</evidence>
<dbReference type="OrthoDB" id="7051185at2"/>
<dbReference type="PANTHER" id="PTHR32552">
    <property type="entry name" value="FERRICHROME IRON RECEPTOR-RELATED"/>
    <property type="match status" value="1"/>
</dbReference>
<evidence type="ECO:0000256" key="11">
    <source>
        <dbReference type="PROSITE-ProRule" id="PRU01360"/>
    </source>
</evidence>
<dbReference type="Proteomes" id="UP000441399">
    <property type="component" value="Unassembled WGS sequence"/>
</dbReference>
<keyword evidence="3 11" id="KW-1134">Transmembrane beta strand</keyword>
<evidence type="ECO:0000256" key="12">
    <source>
        <dbReference type="RuleBase" id="RU003357"/>
    </source>
</evidence>
<evidence type="ECO:0000313" key="17">
    <source>
        <dbReference type="Proteomes" id="UP000441399"/>
    </source>
</evidence>
<evidence type="ECO:0000256" key="3">
    <source>
        <dbReference type="ARBA" id="ARBA00022452"/>
    </source>
</evidence>
<keyword evidence="6" id="KW-0408">Iron</keyword>
<reference evidence="16 17" key="1">
    <citation type="submission" date="2019-11" db="EMBL/GenBank/DDBJ databases">
        <authorList>
            <person name="Holert J."/>
        </authorList>
    </citation>
    <scope>NUCLEOTIDE SEQUENCE [LARGE SCALE GENOMIC DNA]</scope>
    <source>
        <strain evidence="16">SB11_3</strain>
    </source>
</reference>
<evidence type="ECO:0000256" key="6">
    <source>
        <dbReference type="ARBA" id="ARBA00023004"/>
    </source>
</evidence>
<dbReference type="PROSITE" id="PS52016">
    <property type="entry name" value="TONB_DEPENDENT_REC_3"/>
    <property type="match status" value="1"/>
</dbReference>
<evidence type="ECO:0000256" key="4">
    <source>
        <dbReference type="ARBA" id="ARBA00022496"/>
    </source>
</evidence>
<feature type="signal peptide" evidence="13">
    <location>
        <begin position="1"/>
        <end position="24"/>
    </location>
</feature>
<dbReference type="Gene3D" id="2.40.170.20">
    <property type="entry name" value="TonB-dependent receptor, beta-barrel domain"/>
    <property type="match status" value="1"/>
</dbReference>
<dbReference type="SUPFAM" id="SSF56935">
    <property type="entry name" value="Porins"/>
    <property type="match status" value="1"/>
</dbReference>
<sequence length="773" mass="85650">MKIVTYRKPLAVAIGLAAASYASAQDATESQPTENAVNPVMLEEVVVTAQKREQNLQDTPIAISTFDAQQLDDQEIRDISDISSTAPNVQIAPSPGGTTGATVTIRGVTQVNPAITWEPAVGIYFDGVFVAKNVGGLFDVAELERIEVLRGPQGTLYGKNTIGGAINLVTRKPYEEFAGMVHVGGGNYGYLNYGASIDTGRLGEVAAFTFAYDERQRDGFYKNVPDSELGFLDPPIQEFNKLDSQSARAAVNFIAGDSVTIDYAFDWAYRDNTPTFGQKEDGKTDGAGRVTGAANLDRKDEGSLNSTIYDKSRSSGHSLHLDWEIDDSLDFKSITAYRSLSFNDANDYDGLPITIFAAERHANQNQTSQEFQLVGNTDNVVYVVGLYYFNEKSDVYNPFEVNFTSLGPPFNYSGQVQSIDNTYGVDATSYAAYTQVDWLVTDDWTLTFGGRYTLEQKDATVDHRDPITANTFVNNPSYDPAQLVTLANYPFFLANSEVYKTSASDDWQNFSPTIAVNYAVIDDVNLYFRAAQGWKAGGFNAEATTEEEARSPYRAETNTSYEVGMKARWWDQRIQTNVAIFKNDIDDMQLSNFLGAYSEVTNAGKAEMYGFELESIIAITEGLTAFVNYGFLEASYKDFRKFNPQTGQVEQLKDRAKFPYAPKDKVSVGLEYVADVGFGQFRGRVDYSYTSHQFFYHDDVAALLTESPSYHLVNAKVLLADISVGNQQTIEVGIWGKNLTDSQYRLNGLPFGTYGINYYGDPRTFGADLKYRF</sequence>
<dbReference type="AlphaFoldDB" id="A0A5S9PV36"/>
<keyword evidence="16" id="KW-0675">Receptor</keyword>
<dbReference type="InterPro" id="IPR036942">
    <property type="entry name" value="Beta-barrel_TonB_sf"/>
</dbReference>
<gene>
    <name evidence="16" type="primary">fyuA_2</name>
    <name evidence="16" type="ORF">OPDIPICF_01306</name>
</gene>
<dbReference type="Pfam" id="PF07715">
    <property type="entry name" value="Plug"/>
    <property type="match status" value="1"/>
</dbReference>
<evidence type="ECO:0000256" key="13">
    <source>
        <dbReference type="SAM" id="SignalP"/>
    </source>
</evidence>
<organism evidence="16 17">
    <name type="scientific">BD1-7 clade bacterium</name>
    <dbReference type="NCBI Taxonomy" id="2029982"/>
    <lineage>
        <taxon>Bacteria</taxon>
        <taxon>Pseudomonadati</taxon>
        <taxon>Pseudomonadota</taxon>
        <taxon>Gammaproteobacteria</taxon>
        <taxon>Cellvibrionales</taxon>
        <taxon>Spongiibacteraceae</taxon>
        <taxon>BD1-7 clade</taxon>
    </lineage>
</organism>
<keyword evidence="13" id="KW-0732">Signal</keyword>
<evidence type="ECO:0000256" key="8">
    <source>
        <dbReference type="ARBA" id="ARBA00023077"/>
    </source>
</evidence>
<protein>
    <submittedName>
        <fullName evidence="16">Pesticin receptor</fullName>
    </submittedName>
</protein>
<accession>A0A5S9PV36</accession>
<evidence type="ECO:0000313" key="16">
    <source>
        <dbReference type="EMBL" id="CAA0108127.1"/>
    </source>
</evidence>
<dbReference type="GO" id="GO:0009279">
    <property type="term" value="C:cell outer membrane"/>
    <property type="evidence" value="ECO:0007669"/>
    <property type="project" value="UniProtKB-SubCell"/>
</dbReference>
<dbReference type="EMBL" id="CACSIO010000012">
    <property type="protein sequence ID" value="CAA0108127.1"/>
    <property type="molecule type" value="Genomic_DNA"/>
</dbReference>
<evidence type="ECO:0000256" key="9">
    <source>
        <dbReference type="ARBA" id="ARBA00023136"/>
    </source>
</evidence>